<proteinExistence type="predicted"/>
<accession>A0A0R2DEC5</accession>
<gene>
    <name evidence="1" type="ORF">FD13_GL001966</name>
</gene>
<reference evidence="1 2" key="1">
    <citation type="journal article" date="2015" name="Genome Announc.">
        <title>Expanding the biotechnology potential of lactobacilli through comparative genomics of 213 strains and associated genera.</title>
        <authorList>
            <person name="Sun Z."/>
            <person name="Harris H.M."/>
            <person name="McCann A."/>
            <person name="Guo C."/>
            <person name="Argimon S."/>
            <person name="Zhang W."/>
            <person name="Yang X."/>
            <person name="Jeffery I.B."/>
            <person name="Cooney J.C."/>
            <person name="Kagawa T.F."/>
            <person name="Liu W."/>
            <person name="Song Y."/>
            <person name="Salvetti E."/>
            <person name="Wrobel A."/>
            <person name="Rasinkangas P."/>
            <person name="Parkhill J."/>
            <person name="Rea M.C."/>
            <person name="O'Sullivan O."/>
            <person name="Ritari J."/>
            <person name="Douillard F.P."/>
            <person name="Paul Ross R."/>
            <person name="Yang R."/>
            <person name="Briner A.E."/>
            <person name="Felis G.E."/>
            <person name="de Vos W.M."/>
            <person name="Barrangou R."/>
            <person name="Klaenhammer T.R."/>
            <person name="Caufield P.W."/>
            <person name="Cui Y."/>
            <person name="Zhang H."/>
            <person name="O'Toole P.W."/>
        </authorList>
    </citation>
    <scope>NUCLEOTIDE SEQUENCE [LARGE SCALE GENOMIC DNA]</scope>
    <source>
        <strain evidence="1 2">DSM 21775</strain>
    </source>
</reference>
<dbReference type="EMBL" id="AYZH01000008">
    <property type="protein sequence ID" value="KRN02290.1"/>
    <property type="molecule type" value="Genomic_DNA"/>
</dbReference>
<dbReference type="PANTHER" id="PTHR47478">
    <property type="match status" value="1"/>
</dbReference>
<dbReference type="Proteomes" id="UP000051589">
    <property type="component" value="Unassembled WGS sequence"/>
</dbReference>
<dbReference type="SFLD" id="SFLDG01129">
    <property type="entry name" value="C1.5:_HAD__Beta-PGM__Phosphata"/>
    <property type="match status" value="1"/>
</dbReference>
<keyword evidence="1" id="KW-0378">Hydrolase</keyword>
<evidence type="ECO:0000313" key="2">
    <source>
        <dbReference type="Proteomes" id="UP000051589"/>
    </source>
</evidence>
<name>A0A0R2DEC5_9LACO</name>
<dbReference type="Gene3D" id="1.10.150.240">
    <property type="entry name" value="Putative phosphatase, domain 2"/>
    <property type="match status" value="1"/>
</dbReference>
<dbReference type="InterPro" id="IPR052550">
    <property type="entry name" value="Pyrimidine_5'-ntase_YjjG"/>
</dbReference>
<protein>
    <submittedName>
        <fullName evidence="1">HAD superfamily hydrolase</fullName>
    </submittedName>
</protein>
<dbReference type="PANTHER" id="PTHR47478:SF1">
    <property type="entry name" value="PYRIMIDINE 5'-NUCLEOTIDASE YJJG"/>
    <property type="match status" value="1"/>
</dbReference>
<comment type="caution">
    <text evidence="1">The sequence shown here is derived from an EMBL/GenBank/DDBJ whole genome shotgun (WGS) entry which is preliminary data.</text>
</comment>
<dbReference type="SUPFAM" id="SSF56784">
    <property type="entry name" value="HAD-like"/>
    <property type="match status" value="1"/>
</dbReference>
<evidence type="ECO:0000313" key="1">
    <source>
        <dbReference type="EMBL" id="KRN02290.1"/>
    </source>
</evidence>
<dbReference type="OrthoDB" id="9802350at2"/>
<dbReference type="InterPro" id="IPR006439">
    <property type="entry name" value="HAD-SF_hydro_IA"/>
</dbReference>
<dbReference type="STRING" id="1423803.FD13_GL001966"/>
<dbReference type="PATRIC" id="fig|1423803.3.peg.2026"/>
<organism evidence="1 2">
    <name type="scientific">Levilactobacillus senmaizukei DSM 21775 = NBRC 103853</name>
    <dbReference type="NCBI Taxonomy" id="1423803"/>
    <lineage>
        <taxon>Bacteria</taxon>
        <taxon>Bacillati</taxon>
        <taxon>Bacillota</taxon>
        <taxon>Bacilli</taxon>
        <taxon>Lactobacillales</taxon>
        <taxon>Lactobacillaceae</taxon>
        <taxon>Levilactobacillus</taxon>
    </lineage>
</organism>
<dbReference type="NCBIfam" id="TIGR02254">
    <property type="entry name" value="YjjG_YfnB"/>
    <property type="match status" value="1"/>
</dbReference>
<dbReference type="AlphaFoldDB" id="A0A0R2DEC5"/>
<dbReference type="Gene3D" id="3.40.50.1000">
    <property type="entry name" value="HAD superfamily/HAD-like"/>
    <property type="match status" value="1"/>
</dbReference>
<dbReference type="GO" id="GO:0008253">
    <property type="term" value="F:5'-nucleotidase activity"/>
    <property type="evidence" value="ECO:0007669"/>
    <property type="project" value="InterPro"/>
</dbReference>
<dbReference type="InterPro" id="IPR023198">
    <property type="entry name" value="PGP-like_dom2"/>
</dbReference>
<dbReference type="InterPro" id="IPR023214">
    <property type="entry name" value="HAD_sf"/>
</dbReference>
<dbReference type="Pfam" id="PF00702">
    <property type="entry name" value="Hydrolase"/>
    <property type="match status" value="1"/>
</dbReference>
<dbReference type="InterPro" id="IPR036412">
    <property type="entry name" value="HAD-like_sf"/>
</dbReference>
<dbReference type="NCBIfam" id="TIGR01549">
    <property type="entry name" value="HAD-SF-IA-v1"/>
    <property type="match status" value="1"/>
</dbReference>
<sequence>MKKYVIFDLDDTLLDFNRGEVEGIRQLLREYQVPDVSAGFQTYLQVNHQVWEQIEQGANREQLLNDRFTETFARLGMTVDGAELERTYSGMLDHNFYTLPGASTLLADLQQAGVHLIAGTNGTKATQISRLAGSGVGRYFDDVFISEDVGYNKPDRRFFQPIFRRHPNLSQQNALMVGDRLQSDILGAERAELPSVWFNPHQVENRTTIQPTFETGSYTELKQLILA</sequence>
<dbReference type="RefSeq" id="WP_061776314.1">
    <property type="nucleotide sequence ID" value="NZ_AYZH01000008.1"/>
</dbReference>
<dbReference type="InterPro" id="IPR011951">
    <property type="entry name" value="HAD-SF_hydro_IA_YjjG/PynA"/>
</dbReference>
<dbReference type="SFLD" id="SFLDS00003">
    <property type="entry name" value="Haloacid_Dehalogenase"/>
    <property type="match status" value="1"/>
</dbReference>
<keyword evidence="2" id="KW-1185">Reference proteome</keyword>